<dbReference type="Gene3D" id="3.40.50.150">
    <property type="entry name" value="Vaccinia Virus protein VP39"/>
    <property type="match status" value="1"/>
</dbReference>
<comment type="similarity">
    <text evidence="1">Belongs to the CFA/CMAS family.</text>
</comment>
<dbReference type="PIRSF" id="PIRSF003085">
    <property type="entry name" value="CMAS"/>
    <property type="match status" value="1"/>
</dbReference>
<evidence type="ECO:0000313" key="6">
    <source>
        <dbReference type="EMBL" id="GAA5168411.1"/>
    </source>
</evidence>
<protein>
    <submittedName>
        <fullName evidence="6">Cyclopropane-fatty-acyl-phospholipid synthase family protein</fullName>
    </submittedName>
</protein>
<dbReference type="PANTHER" id="PTHR43667">
    <property type="entry name" value="CYCLOPROPANE-FATTY-ACYL-PHOSPHOLIPID SYNTHASE"/>
    <property type="match status" value="1"/>
</dbReference>
<keyword evidence="3" id="KW-0808">Transferase</keyword>
<dbReference type="Pfam" id="PF02353">
    <property type="entry name" value="CMAS"/>
    <property type="match status" value="1"/>
</dbReference>
<evidence type="ECO:0000256" key="2">
    <source>
        <dbReference type="ARBA" id="ARBA00022603"/>
    </source>
</evidence>
<proteinExistence type="inferred from homology"/>
<dbReference type="InterPro" id="IPR029063">
    <property type="entry name" value="SAM-dependent_MTases_sf"/>
</dbReference>
<dbReference type="SUPFAM" id="SSF53335">
    <property type="entry name" value="S-adenosyl-L-methionine-dependent methyltransferases"/>
    <property type="match status" value="1"/>
</dbReference>
<dbReference type="InterPro" id="IPR003333">
    <property type="entry name" value="CMAS"/>
</dbReference>
<keyword evidence="7" id="KW-1185">Reference proteome</keyword>
<comment type="caution">
    <text evidence="6">The sequence shown here is derived from an EMBL/GenBank/DDBJ whole genome shotgun (WGS) entry which is preliminary data.</text>
</comment>
<dbReference type="RefSeq" id="WP_345533750.1">
    <property type="nucleotide sequence ID" value="NZ_BAABLD010000010.1"/>
</dbReference>
<name>A0ABP9QVQ1_9RHOO</name>
<evidence type="ECO:0000256" key="3">
    <source>
        <dbReference type="ARBA" id="ARBA00022679"/>
    </source>
</evidence>
<accession>A0ABP9QVQ1</accession>
<gene>
    <name evidence="6" type="ORF">GCM10025770_28360</name>
</gene>
<dbReference type="PANTHER" id="PTHR43667:SF2">
    <property type="entry name" value="FATTY ACID C-METHYL TRANSFERASE"/>
    <property type="match status" value="1"/>
</dbReference>
<sequence length="403" mass="45590">MTTTLHQSVALQGKWPRSAELVIGMLGHLKGGSVNLHLPDGSSQLIGDAHLVANLRVHDWGMFDAVFTRGSIGFGESFMAGEWETDHLADLLTLLAQNRESLSRAIHGDALRLIFHRLWHALRANTKKGSRRNIEAHYDLGNDFYRLWLDETMTYSAACYATPDTPLAEAQREKYRRILRELDARPGQRILEVGCGWGGFAEVACLEFGCRVHGITLSPSQLAWARQRAEQGGFSSKVILDLCDYRDMEGKFDHVVSIEMIEAVGEKFWPTYFRKLHDCVLPGGKVVIQGISIANDLFAHYRRDVDFIQRYIFPGGMLFSPEVLQREGTRAGLKLVSDTPFGLDYARTLAEWMQRFNAVRAEVLAQGFDERFIRMWQFYLAYCEAGFRAGSTNVHHFALVRAS</sequence>
<keyword evidence="5" id="KW-0443">Lipid metabolism</keyword>
<dbReference type="CDD" id="cd02440">
    <property type="entry name" value="AdoMet_MTases"/>
    <property type="match status" value="1"/>
</dbReference>
<dbReference type="Proteomes" id="UP001500547">
    <property type="component" value="Unassembled WGS sequence"/>
</dbReference>
<keyword evidence="2" id="KW-0489">Methyltransferase</keyword>
<evidence type="ECO:0000256" key="1">
    <source>
        <dbReference type="ARBA" id="ARBA00010815"/>
    </source>
</evidence>
<evidence type="ECO:0000256" key="4">
    <source>
        <dbReference type="ARBA" id="ARBA00022691"/>
    </source>
</evidence>
<evidence type="ECO:0000313" key="7">
    <source>
        <dbReference type="Proteomes" id="UP001500547"/>
    </source>
</evidence>
<reference evidence="7" key="1">
    <citation type="journal article" date="2019" name="Int. J. Syst. Evol. Microbiol.">
        <title>The Global Catalogue of Microorganisms (GCM) 10K type strain sequencing project: providing services to taxonomists for standard genome sequencing and annotation.</title>
        <authorList>
            <consortium name="The Broad Institute Genomics Platform"/>
            <consortium name="The Broad Institute Genome Sequencing Center for Infectious Disease"/>
            <person name="Wu L."/>
            <person name="Ma J."/>
        </authorList>
    </citation>
    <scope>NUCLEOTIDE SEQUENCE [LARGE SCALE GENOMIC DNA]</scope>
    <source>
        <strain evidence="7">JCM 18715</strain>
    </source>
</reference>
<evidence type="ECO:0000256" key="5">
    <source>
        <dbReference type="ARBA" id="ARBA00023098"/>
    </source>
</evidence>
<organism evidence="6 7">
    <name type="scientific">Viridibacterium curvum</name>
    <dbReference type="NCBI Taxonomy" id="1101404"/>
    <lineage>
        <taxon>Bacteria</taxon>
        <taxon>Pseudomonadati</taxon>
        <taxon>Pseudomonadota</taxon>
        <taxon>Betaproteobacteria</taxon>
        <taxon>Rhodocyclales</taxon>
        <taxon>Rhodocyclaceae</taxon>
        <taxon>Viridibacterium</taxon>
    </lineage>
</organism>
<keyword evidence="4" id="KW-0949">S-adenosyl-L-methionine</keyword>
<dbReference type="EMBL" id="BAABLD010000010">
    <property type="protein sequence ID" value="GAA5168411.1"/>
    <property type="molecule type" value="Genomic_DNA"/>
</dbReference>
<dbReference type="InterPro" id="IPR050723">
    <property type="entry name" value="CFA/CMAS"/>
</dbReference>